<dbReference type="eggNOG" id="COG1024">
    <property type="taxonomic scope" value="Bacteria"/>
</dbReference>
<comment type="similarity">
    <text evidence="1 2">Belongs to the enoyl-CoA hydratase/isomerase family.</text>
</comment>
<dbReference type="OrthoDB" id="4608673at2"/>
<keyword evidence="4" id="KW-1185">Reference proteome</keyword>
<dbReference type="Pfam" id="PF00378">
    <property type="entry name" value="ECH_1"/>
    <property type="match status" value="1"/>
</dbReference>
<proteinExistence type="inferred from homology"/>
<dbReference type="AlphaFoldDB" id="A8H8Y3"/>
<dbReference type="PANTHER" id="PTHR43149:SF1">
    <property type="entry name" value="DELTA(3,5)-DELTA(2,4)-DIENOYL-COA ISOMERASE, MITOCHONDRIAL"/>
    <property type="match status" value="1"/>
</dbReference>
<dbReference type="STRING" id="398579.Spea_3709"/>
<reference evidence="3 4" key="1">
    <citation type="submission" date="2007-10" db="EMBL/GenBank/DDBJ databases">
        <title>Complete sequence of Shewanella pealeana ATCC 700345.</title>
        <authorList>
            <consortium name="US DOE Joint Genome Institute"/>
            <person name="Copeland A."/>
            <person name="Lucas S."/>
            <person name="Lapidus A."/>
            <person name="Barry K."/>
            <person name="Glavina del Rio T."/>
            <person name="Dalin E."/>
            <person name="Tice H."/>
            <person name="Pitluck S."/>
            <person name="Chertkov O."/>
            <person name="Brettin T."/>
            <person name="Bruce D."/>
            <person name="Detter J.C."/>
            <person name="Han C."/>
            <person name="Schmutz J."/>
            <person name="Larimer F."/>
            <person name="Land M."/>
            <person name="Hauser L."/>
            <person name="Kyrpides N."/>
            <person name="Kim E."/>
            <person name="Zhao J.-S.Z."/>
            <person name="Manno D."/>
            <person name="Hawari J."/>
            <person name="Richardson P."/>
        </authorList>
    </citation>
    <scope>NUCLEOTIDE SEQUENCE [LARGE SCALE GENOMIC DNA]</scope>
    <source>
        <strain evidence="4">ATCC 700345 / ANG-SQ1</strain>
    </source>
</reference>
<gene>
    <name evidence="3" type="ordered locus">Spea_3709</name>
</gene>
<dbReference type="KEGG" id="spl:Spea_3709"/>
<dbReference type="Proteomes" id="UP000002608">
    <property type="component" value="Chromosome"/>
</dbReference>
<dbReference type="CDD" id="cd06558">
    <property type="entry name" value="crotonase-like"/>
    <property type="match status" value="1"/>
</dbReference>
<dbReference type="PROSITE" id="PS00166">
    <property type="entry name" value="ENOYL_COA_HYDRATASE"/>
    <property type="match status" value="1"/>
</dbReference>
<evidence type="ECO:0000313" key="4">
    <source>
        <dbReference type="Proteomes" id="UP000002608"/>
    </source>
</evidence>
<name>A8H8Y3_SHEPA</name>
<dbReference type="InterPro" id="IPR045002">
    <property type="entry name" value="Ech1-like"/>
</dbReference>
<dbReference type="EMBL" id="CP000851">
    <property type="protein sequence ID" value="ABV89020.1"/>
    <property type="molecule type" value="Genomic_DNA"/>
</dbReference>
<organism evidence="3 4">
    <name type="scientific">Shewanella pealeana (strain ATCC 700345 / ANG-SQ1)</name>
    <dbReference type="NCBI Taxonomy" id="398579"/>
    <lineage>
        <taxon>Bacteria</taxon>
        <taxon>Pseudomonadati</taxon>
        <taxon>Pseudomonadota</taxon>
        <taxon>Gammaproteobacteria</taxon>
        <taxon>Alteromonadales</taxon>
        <taxon>Shewanellaceae</taxon>
        <taxon>Shewanella</taxon>
    </lineage>
</organism>
<dbReference type="SUPFAM" id="SSF52096">
    <property type="entry name" value="ClpP/crotonase"/>
    <property type="match status" value="1"/>
</dbReference>
<keyword evidence="3" id="KW-0413">Isomerase</keyword>
<dbReference type="Gene3D" id="3.90.226.10">
    <property type="entry name" value="2-enoyl-CoA Hydratase, Chain A, domain 1"/>
    <property type="match status" value="1"/>
</dbReference>
<evidence type="ECO:0000256" key="1">
    <source>
        <dbReference type="ARBA" id="ARBA00005254"/>
    </source>
</evidence>
<dbReference type="PANTHER" id="PTHR43149">
    <property type="entry name" value="ENOYL-COA HYDRATASE"/>
    <property type="match status" value="1"/>
</dbReference>
<dbReference type="HOGENOM" id="CLU_009834_7_0_6"/>
<evidence type="ECO:0000256" key="2">
    <source>
        <dbReference type="RuleBase" id="RU003707"/>
    </source>
</evidence>
<accession>A8H8Y3</accession>
<dbReference type="InterPro" id="IPR029045">
    <property type="entry name" value="ClpP/crotonase-like_dom_sf"/>
</dbReference>
<dbReference type="RefSeq" id="WP_012156902.1">
    <property type="nucleotide sequence ID" value="NC_009901.1"/>
</dbReference>
<evidence type="ECO:0000313" key="3">
    <source>
        <dbReference type="EMBL" id="ABV89020.1"/>
    </source>
</evidence>
<dbReference type="InterPro" id="IPR018376">
    <property type="entry name" value="Enoyl-CoA_hyd/isom_CS"/>
</dbReference>
<sequence length="268" mass="29385">MTDDLVRITKENGIAFVSLNRPDKYNALNYELFKQIDRCIKTLARDKTLTAVVLFGEGGNFSSGLDVKSVMSSPLDAVKLLFKFLPGNANLAQRVSIGWRRLPVPVIAVLEGICYGGGMQIVLGADFRIAAPDCKMSIMEAKWGLVPDMAGLAGLRELMPKDQALMLTMSADVISAEKALSMNLITAVEDNPMAAASKLASKLSQTSPDANAAIKRSINKSWSAPVRLLLGRESWYQVRLLLGKNRVIAALRQTKKPDKTYRNRQSGW</sequence>
<dbReference type="GO" id="GO:0016853">
    <property type="term" value="F:isomerase activity"/>
    <property type="evidence" value="ECO:0007669"/>
    <property type="project" value="UniProtKB-KW"/>
</dbReference>
<protein>
    <submittedName>
        <fullName evidence="3">Enoyl-CoA hydratase/isomerase</fullName>
    </submittedName>
</protein>
<dbReference type="InterPro" id="IPR001753">
    <property type="entry name" value="Enoyl-CoA_hydra/iso"/>
</dbReference>
<dbReference type="NCBIfam" id="NF005699">
    <property type="entry name" value="PRK07509.1"/>
    <property type="match status" value="1"/>
</dbReference>